<dbReference type="KEGG" id="sesp:BN6_06830"/>
<sequence>MFKRNFAENLDVIDRVACPGLGDKKRFGGEFVQANVLGRRCRGTAGVNSRPDSPPSP</sequence>
<keyword evidence="2" id="KW-1185">Reference proteome</keyword>
<proteinExistence type="predicted"/>
<dbReference type="AlphaFoldDB" id="K0JQQ2"/>
<dbReference type="EMBL" id="HE804045">
    <property type="protein sequence ID" value="CCH28011.1"/>
    <property type="molecule type" value="Genomic_DNA"/>
</dbReference>
<dbReference type="HOGENOM" id="CLU_2994019_0_0_11"/>
<accession>K0JQQ2</accession>
<dbReference type="Proteomes" id="UP000006281">
    <property type="component" value="Chromosome"/>
</dbReference>
<name>K0JQQ2_SACES</name>
<protein>
    <submittedName>
        <fullName evidence="1">Uncharacterized protein</fullName>
    </submittedName>
</protein>
<dbReference type="STRING" id="1179773.BN6_06830"/>
<gene>
    <name evidence="1" type="ordered locus">BN6_06830</name>
</gene>
<evidence type="ECO:0000313" key="2">
    <source>
        <dbReference type="Proteomes" id="UP000006281"/>
    </source>
</evidence>
<evidence type="ECO:0000313" key="1">
    <source>
        <dbReference type="EMBL" id="CCH28011.1"/>
    </source>
</evidence>
<organism evidence="1 2">
    <name type="scientific">Saccharothrix espanaensis (strain ATCC 51144 / DSM 44229 / JCM 9112 / NBRC 15066 / NRRL 15764)</name>
    <dbReference type="NCBI Taxonomy" id="1179773"/>
    <lineage>
        <taxon>Bacteria</taxon>
        <taxon>Bacillati</taxon>
        <taxon>Actinomycetota</taxon>
        <taxon>Actinomycetes</taxon>
        <taxon>Pseudonocardiales</taxon>
        <taxon>Pseudonocardiaceae</taxon>
        <taxon>Saccharothrix</taxon>
    </lineage>
</organism>
<reference evidence="1 2" key="1">
    <citation type="journal article" date="2012" name="BMC Genomics">
        <title>Complete genome sequence of Saccharothrix espanaensis DSM 44229T and comparison to the other completely sequenced Pseudonocardiaceae.</title>
        <authorList>
            <person name="Strobel T."/>
            <person name="Al-Dilaimi A."/>
            <person name="Blom J."/>
            <person name="Gessner A."/>
            <person name="Kalinowski J."/>
            <person name="Luzhetska M."/>
            <person name="Puhler A."/>
            <person name="Szczepanowski R."/>
            <person name="Bechthold A."/>
            <person name="Ruckert C."/>
        </authorList>
    </citation>
    <scope>NUCLEOTIDE SEQUENCE [LARGE SCALE GENOMIC DNA]</scope>
    <source>
        <strain evidence="2">ATCC 51144 / DSM 44229 / JCM 9112 / NBRC 15066 / NRRL 15764</strain>
    </source>
</reference>